<protein>
    <submittedName>
        <fullName evidence="3">DUF2169 domain-containing protein</fullName>
    </submittedName>
</protein>
<keyword evidence="4" id="KW-1185">Reference proteome</keyword>
<feature type="region of interest" description="Disordered" evidence="1">
    <location>
        <begin position="179"/>
        <end position="201"/>
    </location>
</feature>
<gene>
    <name evidence="3" type="ORF">JY651_31415</name>
</gene>
<accession>A0ABX7NLP3</accession>
<name>A0ABX7NLP3_9BACT</name>
<evidence type="ECO:0000313" key="4">
    <source>
        <dbReference type="Proteomes" id="UP000662747"/>
    </source>
</evidence>
<sequence length="357" mass="39915">MMIDNLLAPFQAGLALSTDKHGHEHVVVVAKGTFDVGPDGTCVLAGEQWPLVRADLFHGEPGLSSERWESDFALRKPRTDVLVLGHARAPGNEPTTSLLVGLQLGAVRKVLQVFGDRVWERGLMGGLRPSSPQPFLKMPLLYERSFGGADHSHPEARRHVYEEANLVGVGLHARTHEGIRDTPLPNLENPEHLVSRPTDRPRPMGLGFIGRNWIPRRTYAGTYDQDWRDSRFPFLPLDFDDRYFQGAPEDQTCQHLEGGEQVLLTGATLEGRWQFTLPARSVPVTLHYRDGPRSLPGILDTVVLLPDEKRCVLVWRATARLEAKPTHLREIQVGTTPGRERAARTGKRYIRWGRGAA</sequence>
<dbReference type="Proteomes" id="UP000662747">
    <property type="component" value="Chromosome"/>
</dbReference>
<dbReference type="InterPro" id="IPR018683">
    <property type="entry name" value="DUF2169"/>
</dbReference>
<proteinExistence type="predicted"/>
<dbReference type="RefSeq" id="WP_206721363.1">
    <property type="nucleotide sequence ID" value="NZ_CP071090.1"/>
</dbReference>
<dbReference type="Pfam" id="PF09937">
    <property type="entry name" value="DUF2169"/>
    <property type="match status" value="1"/>
</dbReference>
<dbReference type="EMBL" id="CP071090">
    <property type="protein sequence ID" value="QSQ19781.1"/>
    <property type="molecule type" value="Genomic_DNA"/>
</dbReference>
<feature type="domain" description="DUF2169" evidence="2">
    <location>
        <begin position="21"/>
        <end position="316"/>
    </location>
</feature>
<organism evidence="3 4">
    <name type="scientific">Pyxidicoccus parkwayensis</name>
    <dbReference type="NCBI Taxonomy" id="2813578"/>
    <lineage>
        <taxon>Bacteria</taxon>
        <taxon>Pseudomonadati</taxon>
        <taxon>Myxococcota</taxon>
        <taxon>Myxococcia</taxon>
        <taxon>Myxococcales</taxon>
        <taxon>Cystobacterineae</taxon>
        <taxon>Myxococcaceae</taxon>
        <taxon>Pyxidicoccus</taxon>
    </lineage>
</organism>
<evidence type="ECO:0000256" key="1">
    <source>
        <dbReference type="SAM" id="MobiDB-lite"/>
    </source>
</evidence>
<evidence type="ECO:0000313" key="3">
    <source>
        <dbReference type="EMBL" id="QSQ19781.1"/>
    </source>
</evidence>
<feature type="compositionally biased region" description="Basic and acidic residues" evidence="1">
    <location>
        <begin position="189"/>
        <end position="201"/>
    </location>
</feature>
<reference evidence="3 4" key="1">
    <citation type="submission" date="2021-02" db="EMBL/GenBank/DDBJ databases">
        <title>De Novo genome assembly of isolated myxobacteria.</title>
        <authorList>
            <person name="Stevens D.C."/>
        </authorList>
    </citation>
    <scope>NUCLEOTIDE SEQUENCE [LARGE SCALE GENOMIC DNA]</scope>
    <source>
        <strain evidence="4">SCPEA02</strain>
    </source>
</reference>
<evidence type="ECO:0000259" key="2">
    <source>
        <dbReference type="Pfam" id="PF09937"/>
    </source>
</evidence>